<dbReference type="PROSITE" id="PS51192">
    <property type="entry name" value="HELICASE_ATP_BIND_1"/>
    <property type="match status" value="1"/>
</dbReference>
<evidence type="ECO:0000313" key="9">
    <source>
        <dbReference type="EMBL" id="KAG9232866.1"/>
    </source>
</evidence>
<dbReference type="PANTHER" id="PTHR45626">
    <property type="entry name" value="TRANSCRIPTION TERMINATION FACTOR 2-RELATED"/>
    <property type="match status" value="1"/>
</dbReference>
<evidence type="ECO:0000259" key="7">
    <source>
        <dbReference type="PROSITE" id="PS51192"/>
    </source>
</evidence>
<dbReference type="InterPro" id="IPR000330">
    <property type="entry name" value="SNF2_N"/>
</dbReference>
<dbReference type="EMBL" id="MU251526">
    <property type="protein sequence ID" value="KAG9232866.1"/>
    <property type="molecule type" value="Genomic_DNA"/>
</dbReference>
<dbReference type="SMART" id="SM00490">
    <property type="entry name" value="HELICc"/>
    <property type="match status" value="1"/>
</dbReference>
<accession>A0A9P7YFV2</accession>
<comment type="similarity">
    <text evidence="1">Belongs to the SNF2/RAD54 helicase family.</text>
</comment>
<dbReference type="CDD" id="cd18793">
    <property type="entry name" value="SF2_C_SNF"/>
    <property type="match status" value="1"/>
</dbReference>
<dbReference type="PROSITE" id="PS51194">
    <property type="entry name" value="HELICASE_CTER"/>
    <property type="match status" value="1"/>
</dbReference>
<dbReference type="Pfam" id="PF00176">
    <property type="entry name" value="SNF2-rel_dom"/>
    <property type="match status" value="1"/>
</dbReference>
<keyword evidence="5" id="KW-0067">ATP-binding</keyword>
<organism evidence="9 10">
    <name type="scientific">Amylocarpus encephaloides</name>
    <dbReference type="NCBI Taxonomy" id="45428"/>
    <lineage>
        <taxon>Eukaryota</taxon>
        <taxon>Fungi</taxon>
        <taxon>Dikarya</taxon>
        <taxon>Ascomycota</taxon>
        <taxon>Pezizomycotina</taxon>
        <taxon>Leotiomycetes</taxon>
        <taxon>Helotiales</taxon>
        <taxon>Helotiales incertae sedis</taxon>
        <taxon>Amylocarpus</taxon>
    </lineage>
</organism>
<dbReference type="OrthoDB" id="448448at2759"/>
<gene>
    <name evidence="9" type="ORF">BJ875DRAFT_404085</name>
</gene>
<dbReference type="GO" id="GO:0006281">
    <property type="term" value="P:DNA repair"/>
    <property type="evidence" value="ECO:0007669"/>
    <property type="project" value="TreeGrafter"/>
</dbReference>
<evidence type="ECO:0000256" key="2">
    <source>
        <dbReference type="ARBA" id="ARBA00022741"/>
    </source>
</evidence>
<dbReference type="SUPFAM" id="SSF52540">
    <property type="entry name" value="P-loop containing nucleoside triphosphate hydrolases"/>
    <property type="match status" value="2"/>
</dbReference>
<dbReference type="InterPro" id="IPR027417">
    <property type="entry name" value="P-loop_NTPase"/>
</dbReference>
<dbReference type="GO" id="GO:0016787">
    <property type="term" value="F:hydrolase activity"/>
    <property type="evidence" value="ECO:0007669"/>
    <property type="project" value="UniProtKB-KW"/>
</dbReference>
<feature type="domain" description="Helicase ATP-binding" evidence="7">
    <location>
        <begin position="63"/>
        <end position="255"/>
    </location>
</feature>
<evidence type="ECO:0000256" key="1">
    <source>
        <dbReference type="ARBA" id="ARBA00007025"/>
    </source>
</evidence>
<keyword evidence="4" id="KW-0347">Helicase</keyword>
<dbReference type="Gene3D" id="3.40.50.300">
    <property type="entry name" value="P-loop containing nucleotide triphosphate hydrolases"/>
    <property type="match status" value="1"/>
</dbReference>
<dbReference type="GO" id="GO:0008094">
    <property type="term" value="F:ATP-dependent activity, acting on DNA"/>
    <property type="evidence" value="ECO:0007669"/>
    <property type="project" value="TreeGrafter"/>
</dbReference>
<dbReference type="GO" id="GO:0004386">
    <property type="term" value="F:helicase activity"/>
    <property type="evidence" value="ECO:0007669"/>
    <property type="project" value="UniProtKB-KW"/>
</dbReference>
<dbReference type="GO" id="GO:0005634">
    <property type="term" value="C:nucleus"/>
    <property type="evidence" value="ECO:0007669"/>
    <property type="project" value="TreeGrafter"/>
</dbReference>
<dbReference type="InterPro" id="IPR014001">
    <property type="entry name" value="Helicase_ATP-bd"/>
</dbReference>
<dbReference type="InterPro" id="IPR049730">
    <property type="entry name" value="SNF2/RAD54-like_C"/>
</dbReference>
<proteinExistence type="inferred from homology"/>
<dbReference type="InterPro" id="IPR001650">
    <property type="entry name" value="Helicase_C-like"/>
</dbReference>
<feature type="region of interest" description="Disordered" evidence="6">
    <location>
        <begin position="482"/>
        <end position="502"/>
    </location>
</feature>
<evidence type="ECO:0000256" key="5">
    <source>
        <dbReference type="ARBA" id="ARBA00022840"/>
    </source>
</evidence>
<dbReference type="AlphaFoldDB" id="A0A9P7YFV2"/>
<dbReference type="InterPro" id="IPR013083">
    <property type="entry name" value="Znf_RING/FYVE/PHD"/>
</dbReference>
<dbReference type="Gene3D" id="3.40.50.10810">
    <property type="entry name" value="Tandem AAA-ATPase domain"/>
    <property type="match status" value="1"/>
</dbReference>
<evidence type="ECO:0000256" key="4">
    <source>
        <dbReference type="ARBA" id="ARBA00022806"/>
    </source>
</evidence>
<dbReference type="SUPFAM" id="SSF57850">
    <property type="entry name" value="RING/U-box"/>
    <property type="match status" value="1"/>
</dbReference>
<dbReference type="Gene3D" id="3.30.40.10">
    <property type="entry name" value="Zinc/RING finger domain, C3HC4 (zinc finger)"/>
    <property type="match status" value="1"/>
</dbReference>
<feature type="domain" description="Helicase C-terminal" evidence="8">
    <location>
        <begin position="545"/>
        <end position="702"/>
    </location>
</feature>
<keyword evidence="3" id="KW-0378">Hydrolase</keyword>
<dbReference type="InterPro" id="IPR050628">
    <property type="entry name" value="SNF2_RAD54_helicase_TF"/>
</dbReference>
<dbReference type="InterPro" id="IPR038718">
    <property type="entry name" value="SNF2-like_sf"/>
</dbReference>
<dbReference type="GO" id="GO:0005524">
    <property type="term" value="F:ATP binding"/>
    <property type="evidence" value="ECO:0007669"/>
    <property type="project" value="UniProtKB-KW"/>
</dbReference>
<evidence type="ECO:0000256" key="6">
    <source>
        <dbReference type="SAM" id="MobiDB-lite"/>
    </source>
</evidence>
<reference evidence="9" key="1">
    <citation type="journal article" date="2021" name="IMA Fungus">
        <title>Genomic characterization of three marine fungi, including Emericellopsis atlantica sp. nov. with signatures of a generalist lifestyle and marine biomass degradation.</title>
        <authorList>
            <person name="Hagestad O.C."/>
            <person name="Hou L."/>
            <person name="Andersen J.H."/>
            <person name="Hansen E.H."/>
            <person name="Altermark B."/>
            <person name="Li C."/>
            <person name="Kuhnert E."/>
            <person name="Cox R.J."/>
            <person name="Crous P.W."/>
            <person name="Spatafora J.W."/>
            <person name="Lail K."/>
            <person name="Amirebrahimi M."/>
            <person name="Lipzen A."/>
            <person name="Pangilinan J."/>
            <person name="Andreopoulos W."/>
            <person name="Hayes R.D."/>
            <person name="Ng V."/>
            <person name="Grigoriev I.V."/>
            <person name="Jackson S.A."/>
            <person name="Sutton T.D.S."/>
            <person name="Dobson A.D.W."/>
            <person name="Rama T."/>
        </authorList>
    </citation>
    <scope>NUCLEOTIDE SEQUENCE</scope>
    <source>
        <strain evidence="9">TRa018bII</strain>
    </source>
</reference>
<name>A0A9P7YFV2_9HELO</name>
<sequence length="735" mass="83089">MASVPKEIDRRTIKAQKNQLQEAARAFGGRKIRAVNGKWLLKGMEHALYHHQLLAAAWMLGRETGGVKPFGGLLADSMGLGKTIEMLACMVANQYVEGNHSQSCKATLIVLPSAVIDQWENEIKEHAGKTFKHVIRYRKVAKYQEFQLESVDIVLASYTDIMKQFAYPPEAEKGIVKQMGYNAWFESSGCIQGILHKIDWYRIVLDEAHLIKNVESRTSTACQNLRSVLRWCLTGTPLQNGIEEVYPYLKFMRANYTMDFPTFQKKVCNIDKPECRDRIRALLSICMMRRTMGDTILGRPIVNLPDPSTNLRKIDFSQEESVIYRITEDRFRGIMNTFHAKGDKIRTYGMFMVQLLRLRQCTGHPYMLERVIKECWTQEDVAKAREKLTALGTTASEKFCARTKIWVEEAQAQGAGNNALGGFGKGLMGHSFSMEMAFETLDIFCIVCSDMATEPLRSGCGHIFCKSCHDDLCLTQLEAATPKGKGKGKKDRGPIKKSTIPKNSKGLDFNNYEPFTPYSTWITASDDNPEFPITSSAKITALKAELLQAFEKDPLEKVVVFVQFKLLARIIGRLCNEEGWPFLYFTSDIDLEQRSRSVEIFKSDPSVRILLSGLKCGGVGLNLTCASRCISMDLWWNHSIEMQAFSRIFRIGQKKRANFTRIVVKGSVDDRMLSLQAHKLREIDPVLNGHSGESKLSLKELAFLFGFLKTPEDEDLDAIEGDYNRGEQLASLEGK</sequence>
<keyword evidence="2" id="KW-0547">Nucleotide-binding</keyword>
<dbReference type="SMART" id="SM00487">
    <property type="entry name" value="DEXDc"/>
    <property type="match status" value="1"/>
</dbReference>
<evidence type="ECO:0000256" key="3">
    <source>
        <dbReference type="ARBA" id="ARBA00022801"/>
    </source>
</evidence>
<evidence type="ECO:0000259" key="8">
    <source>
        <dbReference type="PROSITE" id="PS51194"/>
    </source>
</evidence>
<keyword evidence="10" id="KW-1185">Reference proteome</keyword>
<dbReference type="Pfam" id="PF00271">
    <property type="entry name" value="Helicase_C"/>
    <property type="match status" value="1"/>
</dbReference>
<protein>
    <submittedName>
        <fullName evidence="9">SNF2 family N-terminal domain-containing protein</fullName>
    </submittedName>
</protein>
<evidence type="ECO:0000313" key="10">
    <source>
        <dbReference type="Proteomes" id="UP000824998"/>
    </source>
</evidence>
<dbReference type="Proteomes" id="UP000824998">
    <property type="component" value="Unassembled WGS sequence"/>
</dbReference>
<dbReference type="CDD" id="cd18008">
    <property type="entry name" value="DEXDc_SHPRH-like"/>
    <property type="match status" value="1"/>
</dbReference>
<dbReference type="PANTHER" id="PTHR45626:SF17">
    <property type="entry name" value="HELICASE-LIKE TRANSCRIPTION FACTOR"/>
    <property type="match status" value="1"/>
</dbReference>
<comment type="caution">
    <text evidence="9">The sequence shown here is derived from an EMBL/GenBank/DDBJ whole genome shotgun (WGS) entry which is preliminary data.</text>
</comment>